<keyword evidence="2" id="KW-1185">Reference proteome</keyword>
<accession>A0A5B6VRG4</accession>
<dbReference type="PROSITE" id="PS00018">
    <property type="entry name" value="EF_HAND_1"/>
    <property type="match status" value="1"/>
</dbReference>
<organism evidence="1 2">
    <name type="scientific">Gossypium australe</name>
    <dbReference type="NCBI Taxonomy" id="47621"/>
    <lineage>
        <taxon>Eukaryota</taxon>
        <taxon>Viridiplantae</taxon>
        <taxon>Streptophyta</taxon>
        <taxon>Embryophyta</taxon>
        <taxon>Tracheophyta</taxon>
        <taxon>Spermatophyta</taxon>
        <taxon>Magnoliopsida</taxon>
        <taxon>eudicotyledons</taxon>
        <taxon>Gunneridae</taxon>
        <taxon>Pentapetalae</taxon>
        <taxon>rosids</taxon>
        <taxon>malvids</taxon>
        <taxon>Malvales</taxon>
        <taxon>Malvaceae</taxon>
        <taxon>Malvoideae</taxon>
        <taxon>Gossypium</taxon>
    </lineage>
</organism>
<proteinExistence type="predicted"/>
<name>A0A5B6VRG4_9ROSI</name>
<protein>
    <submittedName>
        <fullName evidence="1">Pentafunctional arom polypeptide</fullName>
    </submittedName>
</protein>
<dbReference type="InterPro" id="IPR018247">
    <property type="entry name" value="EF_Hand_1_Ca_BS"/>
</dbReference>
<reference evidence="2" key="1">
    <citation type="journal article" date="2019" name="Plant Biotechnol. J.">
        <title>Genome sequencing of the Australian wild diploid species Gossypium australe highlights disease resistance and delayed gland morphogenesis.</title>
        <authorList>
            <person name="Cai Y."/>
            <person name="Cai X."/>
            <person name="Wang Q."/>
            <person name="Wang P."/>
            <person name="Zhang Y."/>
            <person name="Cai C."/>
            <person name="Xu Y."/>
            <person name="Wang K."/>
            <person name="Zhou Z."/>
            <person name="Wang C."/>
            <person name="Geng S."/>
            <person name="Li B."/>
            <person name="Dong Q."/>
            <person name="Hou Y."/>
            <person name="Wang H."/>
            <person name="Ai P."/>
            <person name="Liu Z."/>
            <person name="Yi F."/>
            <person name="Sun M."/>
            <person name="An G."/>
            <person name="Cheng J."/>
            <person name="Zhang Y."/>
            <person name="Shi Q."/>
            <person name="Xie Y."/>
            <person name="Shi X."/>
            <person name="Chang Y."/>
            <person name="Huang F."/>
            <person name="Chen Y."/>
            <person name="Hong S."/>
            <person name="Mi L."/>
            <person name="Sun Q."/>
            <person name="Zhang L."/>
            <person name="Zhou B."/>
            <person name="Peng R."/>
            <person name="Zhang X."/>
            <person name="Liu F."/>
        </authorList>
    </citation>
    <scope>NUCLEOTIDE SEQUENCE [LARGE SCALE GENOMIC DNA]</scope>
    <source>
        <strain evidence="2">cv. PA1801</strain>
    </source>
</reference>
<dbReference type="PANTHER" id="PTHR35021">
    <property type="match status" value="1"/>
</dbReference>
<evidence type="ECO:0000313" key="2">
    <source>
        <dbReference type="Proteomes" id="UP000325315"/>
    </source>
</evidence>
<comment type="caution">
    <text evidence="1">The sequence shown here is derived from an EMBL/GenBank/DDBJ whole genome shotgun (WGS) entry which is preliminary data.</text>
</comment>
<dbReference type="EMBL" id="SMMG02000005">
    <property type="protein sequence ID" value="KAA3471989.1"/>
    <property type="molecule type" value="Genomic_DNA"/>
</dbReference>
<dbReference type="AlphaFoldDB" id="A0A5B6VRG4"/>
<dbReference type="PANTHER" id="PTHR35021:SF8">
    <property type="entry name" value="FIBER PROTEIN FB17"/>
    <property type="match status" value="1"/>
</dbReference>
<evidence type="ECO:0000313" key="1">
    <source>
        <dbReference type="EMBL" id="KAA3471989.1"/>
    </source>
</evidence>
<gene>
    <name evidence="1" type="ORF">EPI10_022503</name>
</gene>
<dbReference type="Proteomes" id="UP000325315">
    <property type="component" value="Unassembled WGS sequence"/>
</dbReference>
<sequence length="59" mass="6945">METLVKKNQVYDKNNNNKVEFQDFQGLEQALNKTARGKIPDYLEPIAICIENVRRKKSY</sequence>